<feature type="chain" id="PRO_5046290576" description="DUF4384 domain-containing protein" evidence="1">
    <location>
        <begin position="20"/>
        <end position="118"/>
    </location>
</feature>
<proteinExistence type="predicted"/>
<dbReference type="Proteomes" id="UP001180616">
    <property type="component" value="Chromosome"/>
</dbReference>
<protein>
    <recommendedName>
        <fullName evidence="4">DUF4384 domain-containing protein</fullName>
    </recommendedName>
</protein>
<dbReference type="RefSeq" id="WP_309542192.1">
    <property type="nucleotide sequence ID" value="NZ_CP133659.1"/>
</dbReference>
<evidence type="ECO:0008006" key="4">
    <source>
        <dbReference type="Google" id="ProtNLM"/>
    </source>
</evidence>
<gene>
    <name evidence="2" type="ORF">KPS_000855</name>
</gene>
<evidence type="ECO:0000256" key="1">
    <source>
        <dbReference type="SAM" id="SignalP"/>
    </source>
</evidence>
<organism evidence="2 3">
    <name type="scientific">Nitratidesulfovibrio liaohensis</name>
    <dbReference type="NCBI Taxonomy" id="2604158"/>
    <lineage>
        <taxon>Bacteria</taxon>
        <taxon>Pseudomonadati</taxon>
        <taxon>Thermodesulfobacteriota</taxon>
        <taxon>Desulfovibrionia</taxon>
        <taxon>Desulfovibrionales</taxon>
        <taxon>Desulfovibrionaceae</taxon>
        <taxon>Nitratidesulfovibrio</taxon>
    </lineage>
</organism>
<keyword evidence="3" id="KW-1185">Reference proteome</keyword>
<accession>A0ABY9R4B1</accession>
<sequence>MLKVFMCFVMVFVVNLCHASGLSYFKESGKWLITCGEHYVSASERDMIYFVMAIKGNDALLFKKLENDGRVFKLKKNSRVQIVIPVDSQTMILSIRPLGEEILLYTMPVGWCPITSPD</sequence>
<name>A0ABY9R4B1_9BACT</name>
<evidence type="ECO:0000313" key="2">
    <source>
        <dbReference type="EMBL" id="WMW66289.1"/>
    </source>
</evidence>
<reference evidence="2" key="1">
    <citation type="submission" date="2023-09" db="EMBL/GenBank/DDBJ databases">
        <authorList>
            <consortium name="CW5 consortium"/>
            <person name="Lu C.-W."/>
        </authorList>
    </citation>
    <scope>NUCLEOTIDE SEQUENCE</scope>
    <source>
        <strain evidence="2">KPS</strain>
    </source>
</reference>
<feature type="signal peptide" evidence="1">
    <location>
        <begin position="1"/>
        <end position="19"/>
    </location>
</feature>
<evidence type="ECO:0000313" key="3">
    <source>
        <dbReference type="Proteomes" id="UP001180616"/>
    </source>
</evidence>
<dbReference type="EMBL" id="CP133659">
    <property type="protein sequence ID" value="WMW66289.1"/>
    <property type="molecule type" value="Genomic_DNA"/>
</dbReference>
<keyword evidence="1" id="KW-0732">Signal</keyword>